<dbReference type="SUPFAM" id="SSF48350">
    <property type="entry name" value="GTPase activation domain, GAP"/>
    <property type="match status" value="1"/>
</dbReference>
<evidence type="ECO:0000313" key="4">
    <source>
        <dbReference type="EMBL" id="KFV08750.1"/>
    </source>
</evidence>
<dbReference type="SMART" id="SM00239">
    <property type="entry name" value="C2"/>
    <property type="match status" value="2"/>
</dbReference>
<protein>
    <submittedName>
        <fullName evidence="4">Ras GTPase-activating protein 4</fullName>
    </submittedName>
</protein>
<proteinExistence type="predicted"/>
<reference evidence="4 5" key="1">
    <citation type="submission" date="2014-04" db="EMBL/GenBank/DDBJ databases">
        <title>Genome evolution of avian class.</title>
        <authorList>
            <person name="Zhang G."/>
            <person name="Li C."/>
        </authorList>
    </citation>
    <scope>NUCLEOTIDE SEQUENCE [LARGE SCALE GENOMIC DNA]</scope>
    <source>
        <strain evidence="4">BGI_N340</strain>
    </source>
</reference>
<dbReference type="InterPro" id="IPR001936">
    <property type="entry name" value="RasGAP_dom"/>
</dbReference>
<evidence type="ECO:0000259" key="2">
    <source>
        <dbReference type="PROSITE" id="PS50004"/>
    </source>
</evidence>
<dbReference type="InterPro" id="IPR008936">
    <property type="entry name" value="Rho_GTPase_activation_prot"/>
</dbReference>
<evidence type="ECO:0000313" key="5">
    <source>
        <dbReference type="Proteomes" id="UP000053661"/>
    </source>
</evidence>
<dbReference type="PANTHER" id="PTHR10194">
    <property type="entry name" value="RAS GTPASE-ACTIVATING PROTEINS"/>
    <property type="match status" value="1"/>
</dbReference>
<feature type="domain" description="C2" evidence="2">
    <location>
        <begin position="94"/>
        <end position="220"/>
    </location>
</feature>
<dbReference type="InterPro" id="IPR000008">
    <property type="entry name" value="C2_dom"/>
</dbReference>
<dbReference type="Gene3D" id="1.10.506.10">
    <property type="entry name" value="GTPase Activation - p120gap, domain 1"/>
    <property type="match status" value="2"/>
</dbReference>
<dbReference type="AlphaFoldDB" id="A0A093BYG1"/>
<feature type="domain" description="Ras-GAP" evidence="3">
    <location>
        <begin position="292"/>
        <end position="381"/>
    </location>
</feature>
<accession>A0A093BYG1</accession>
<feature type="non-terminal residue" evidence="4">
    <location>
        <position position="381"/>
    </location>
</feature>
<dbReference type="Pfam" id="PF00616">
    <property type="entry name" value="RasGAP"/>
    <property type="match status" value="1"/>
</dbReference>
<sequence>TGSSDPYCIVKVDDEAIIRTATVWKTLSPFWGEEYQVLLQPTFHSISIYVMDEDALSRDDIIGKVCITRDMLVEHPKGYSGWVSLSEVDPDEEVQGEIHLRVEVLGSQGSRRLLCCTVLEARDLARKDRNGASDPFVRVRYNGKAQESTVTGVAGEGSRCLKSCSPRWNETFEFELAEPAGEKLCVEVWDWDLVGRNDFLGKVVFGVQGLEAAGQEEGWFRLRPDKSKPREDEHRGSLGSLQLQVRLRDETVLPPHCYQPLVQLLCQEVKSGHQDGQVHLVTLLDETTTAECRQEVAINLVKLFLGQGLVKEFLDLLFELELAKPCEPNTLFRSNSLASKSMESFLKVTGMPYLHAVLGPTITRVFEEKKYVELDPGKVEI</sequence>
<keyword evidence="5" id="KW-1185">Reference proteome</keyword>
<gene>
    <name evidence="4" type="ORF">N340_08182</name>
</gene>
<dbReference type="Proteomes" id="UP000053661">
    <property type="component" value="Unassembled WGS sequence"/>
</dbReference>
<dbReference type="EMBL" id="KL455288">
    <property type="protein sequence ID" value="KFV08750.1"/>
    <property type="molecule type" value="Genomic_DNA"/>
</dbReference>
<dbReference type="GO" id="GO:0005096">
    <property type="term" value="F:GTPase activator activity"/>
    <property type="evidence" value="ECO:0007669"/>
    <property type="project" value="UniProtKB-KW"/>
</dbReference>
<name>A0A093BYG1_TAUER</name>
<keyword evidence="1" id="KW-0343">GTPase activation</keyword>
<dbReference type="Gene3D" id="2.60.40.150">
    <property type="entry name" value="C2 domain"/>
    <property type="match status" value="2"/>
</dbReference>
<dbReference type="Pfam" id="PF00168">
    <property type="entry name" value="C2"/>
    <property type="match status" value="2"/>
</dbReference>
<evidence type="ECO:0000256" key="1">
    <source>
        <dbReference type="ARBA" id="ARBA00022468"/>
    </source>
</evidence>
<dbReference type="PANTHER" id="PTHR10194:SF4">
    <property type="entry name" value="RAS GTPASE-ACTIVATING PROTEIN 4-RELATED"/>
    <property type="match status" value="1"/>
</dbReference>
<feature type="non-terminal residue" evidence="4">
    <location>
        <position position="1"/>
    </location>
</feature>
<dbReference type="InterPro" id="IPR035892">
    <property type="entry name" value="C2_domain_sf"/>
</dbReference>
<dbReference type="PROSITE" id="PS50004">
    <property type="entry name" value="C2"/>
    <property type="match status" value="2"/>
</dbReference>
<dbReference type="SUPFAM" id="SSF49562">
    <property type="entry name" value="C2 domain (Calcium/lipid-binding domain, CaLB)"/>
    <property type="match status" value="2"/>
</dbReference>
<organism evidence="4 5">
    <name type="scientific">Tauraco erythrolophus</name>
    <name type="common">Red-crested turaco</name>
    <dbReference type="NCBI Taxonomy" id="121530"/>
    <lineage>
        <taxon>Eukaryota</taxon>
        <taxon>Metazoa</taxon>
        <taxon>Chordata</taxon>
        <taxon>Craniata</taxon>
        <taxon>Vertebrata</taxon>
        <taxon>Euteleostomi</taxon>
        <taxon>Archelosauria</taxon>
        <taxon>Archosauria</taxon>
        <taxon>Dinosauria</taxon>
        <taxon>Saurischia</taxon>
        <taxon>Theropoda</taxon>
        <taxon>Coelurosauria</taxon>
        <taxon>Aves</taxon>
        <taxon>Neognathae</taxon>
        <taxon>Neoaves</taxon>
        <taxon>Otidimorphae</taxon>
        <taxon>Musophagiformes</taxon>
        <taxon>Musophagidae</taxon>
        <taxon>Tauraco</taxon>
    </lineage>
</organism>
<dbReference type="InterPro" id="IPR039360">
    <property type="entry name" value="Ras_GTPase"/>
</dbReference>
<feature type="domain" description="C2" evidence="2">
    <location>
        <begin position="1"/>
        <end position="83"/>
    </location>
</feature>
<dbReference type="PROSITE" id="PS50018">
    <property type="entry name" value="RAS_GTPASE_ACTIV_2"/>
    <property type="match status" value="1"/>
</dbReference>
<evidence type="ECO:0000259" key="3">
    <source>
        <dbReference type="PROSITE" id="PS50018"/>
    </source>
</evidence>